<protein>
    <submittedName>
        <fullName evidence="1">Uncharacterized protein</fullName>
    </submittedName>
</protein>
<reference evidence="1 2" key="1">
    <citation type="submission" date="2021-06" db="EMBL/GenBank/DDBJ databases">
        <title>Caerostris extrusa draft genome.</title>
        <authorList>
            <person name="Kono N."/>
            <person name="Arakawa K."/>
        </authorList>
    </citation>
    <scope>NUCLEOTIDE SEQUENCE [LARGE SCALE GENOMIC DNA]</scope>
</reference>
<proteinExistence type="predicted"/>
<dbReference type="AlphaFoldDB" id="A0AAV4N1W6"/>
<organism evidence="1 2">
    <name type="scientific">Caerostris extrusa</name>
    <name type="common">Bark spider</name>
    <name type="synonym">Caerostris bankana</name>
    <dbReference type="NCBI Taxonomy" id="172846"/>
    <lineage>
        <taxon>Eukaryota</taxon>
        <taxon>Metazoa</taxon>
        <taxon>Ecdysozoa</taxon>
        <taxon>Arthropoda</taxon>
        <taxon>Chelicerata</taxon>
        <taxon>Arachnida</taxon>
        <taxon>Araneae</taxon>
        <taxon>Araneomorphae</taxon>
        <taxon>Entelegynae</taxon>
        <taxon>Araneoidea</taxon>
        <taxon>Araneidae</taxon>
        <taxon>Caerostris</taxon>
    </lineage>
</organism>
<evidence type="ECO:0000313" key="1">
    <source>
        <dbReference type="EMBL" id="GIX78714.1"/>
    </source>
</evidence>
<gene>
    <name evidence="1" type="ORF">CEXT_544921</name>
</gene>
<name>A0AAV4N1W6_CAEEX</name>
<comment type="caution">
    <text evidence="1">The sequence shown here is derived from an EMBL/GenBank/DDBJ whole genome shotgun (WGS) entry which is preliminary data.</text>
</comment>
<dbReference type="EMBL" id="BPLR01002862">
    <property type="protein sequence ID" value="GIX78714.1"/>
    <property type="molecule type" value="Genomic_DNA"/>
</dbReference>
<keyword evidence="2" id="KW-1185">Reference proteome</keyword>
<sequence>MKLVEGASQDVLRNYKPYVRPIFDYGSELLIIVSNSVLSKIDFTQNWVFCLITGATTSTPIEPMKLQANIELLSDHRDKSAYFLRKS</sequence>
<evidence type="ECO:0000313" key="2">
    <source>
        <dbReference type="Proteomes" id="UP001054945"/>
    </source>
</evidence>
<accession>A0AAV4N1W6</accession>
<dbReference type="Proteomes" id="UP001054945">
    <property type="component" value="Unassembled WGS sequence"/>
</dbReference>